<evidence type="ECO:0000313" key="7">
    <source>
        <dbReference type="EMBL" id="AXA35190.1"/>
    </source>
</evidence>
<gene>
    <name evidence="7" type="ORF">BRCON_0413</name>
</gene>
<keyword evidence="3 6" id="KW-0812">Transmembrane</keyword>
<evidence type="ECO:0000256" key="3">
    <source>
        <dbReference type="ARBA" id="ARBA00022692"/>
    </source>
</evidence>
<keyword evidence="5 6" id="KW-0472">Membrane</keyword>
<feature type="transmembrane region" description="Helical" evidence="6">
    <location>
        <begin position="127"/>
        <end position="153"/>
    </location>
</feature>
<feature type="transmembrane region" description="Helical" evidence="6">
    <location>
        <begin position="159"/>
        <end position="177"/>
    </location>
</feature>
<evidence type="ECO:0000256" key="6">
    <source>
        <dbReference type="SAM" id="Phobius"/>
    </source>
</evidence>
<evidence type="ECO:0000313" key="8">
    <source>
        <dbReference type="Proteomes" id="UP000262583"/>
    </source>
</evidence>
<comment type="subcellular location">
    <subcellularLocation>
        <location evidence="1">Membrane</location>
        <topology evidence="1">Multi-pass membrane protein</topology>
    </subcellularLocation>
</comment>
<feature type="transmembrane region" description="Helical" evidence="6">
    <location>
        <begin position="44"/>
        <end position="67"/>
    </location>
</feature>
<dbReference type="KEGG" id="schv:BRCON_0413"/>
<organism evidence="7 8">
    <name type="scientific">Sumerlaea chitinivorans</name>
    <dbReference type="NCBI Taxonomy" id="2250252"/>
    <lineage>
        <taxon>Bacteria</taxon>
        <taxon>Candidatus Sumerlaeota</taxon>
        <taxon>Candidatus Sumerlaeia</taxon>
        <taxon>Candidatus Sumerlaeales</taxon>
        <taxon>Candidatus Sumerlaeaceae</taxon>
        <taxon>Candidatus Sumerlaea</taxon>
    </lineage>
</organism>
<feature type="transmembrane region" description="Helical" evidence="6">
    <location>
        <begin position="264"/>
        <end position="287"/>
    </location>
</feature>
<dbReference type="Pfam" id="PF00953">
    <property type="entry name" value="Glycos_transf_4"/>
    <property type="match status" value="1"/>
</dbReference>
<evidence type="ECO:0000256" key="2">
    <source>
        <dbReference type="ARBA" id="ARBA00022679"/>
    </source>
</evidence>
<protein>
    <submittedName>
        <fullName evidence="7">Undecaprenyl-phosphate N-acetylglucosaminyl 1-phosphate transferase</fullName>
    </submittedName>
</protein>
<dbReference type="GO" id="GO:0016020">
    <property type="term" value="C:membrane"/>
    <property type="evidence" value="ECO:0007669"/>
    <property type="project" value="UniProtKB-SubCell"/>
</dbReference>
<evidence type="ECO:0000256" key="1">
    <source>
        <dbReference type="ARBA" id="ARBA00004141"/>
    </source>
</evidence>
<dbReference type="AlphaFoldDB" id="A0A2Z4Y272"/>
<reference evidence="7 8" key="1">
    <citation type="submission" date="2018-05" db="EMBL/GenBank/DDBJ databases">
        <title>A metagenomic window into the 2 km-deep terrestrial subsurface aquifer revealed taxonomically and functionally diverse microbial community comprising novel uncultured bacterial lineages.</title>
        <authorList>
            <person name="Kadnikov V.V."/>
            <person name="Mardanov A.V."/>
            <person name="Beletsky A.V."/>
            <person name="Banks D."/>
            <person name="Pimenov N.V."/>
            <person name="Frank Y.A."/>
            <person name="Karnachuk O.V."/>
            <person name="Ravin N.V."/>
        </authorList>
    </citation>
    <scope>NUCLEOTIDE SEQUENCE [LARGE SCALE GENOMIC DNA]</scope>
    <source>
        <strain evidence="7">BY</strain>
    </source>
</reference>
<dbReference type="EMBL" id="CP030759">
    <property type="protein sequence ID" value="AXA35190.1"/>
    <property type="molecule type" value="Genomic_DNA"/>
</dbReference>
<feature type="transmembrane region" description="Helical" evidence="6">
    <location>
        <begin position="237"/>
        <end position="258"/>
    </location>
</feature>
<dbReference type="Proteomes" id="UP000262583">
    <property type="component" value="Chromosome"/>
</dbReference>
<feature type="transmembrane region" description="Helical" evidence="6">
    <location>
        <begin position="79"/>
        <end position="100"/>
    </location>
</feature>
<keyword evidence="4 6" id="KW-1133">Transmembrane helix</keyword>
<evidence type="ECO:0000256" key="5">
    <source>
        <dbReference type="ARBA" id="ARBA00023136"/>
    </source>
</evidence>
<feature type="transmembrane region" description="Helical" evidence="6">
    <location>
        <begin position="6"/>
        <end position="23"/>
    </location>
</feature>
<name>A0A2Z4Y272_SUMC1</name>
<sequence length="300" mass="31515">MSRAFVELLIGAVACLAGMVLGYRGWKRSQPTGSVRSSQVSYYAAAPLVGGFVAGLLVLIAALQTIVGTNDRFYSVTSALRVSLGVLVGVLLIFAGYYRYRPYSEVEDRGAAASSASSNRVCGLPHWLYRLILEVLAGLSAVAVGVQFSILSIGAGKEIALGGWSLILTLAWILLAMNVVKLLDGLEGAVVVLVLVAAVAVCYTTLGTGEHFLNALSACLIGASLAALRFNAYPARLSLRGPGTACAGYLFAVLTVLARQKTVAALLLIFPVFLILLILAGAMLSVLERTLFSANEDREG</sequence>
<accession>A0A2Z4Y272</accession>
<keyword evidence="2 7" id="KW-0808">Transferase</keyword>
<evidence type="ECO:0000256" key="4">
    <source>
        <dbReference type="ARBA" id="ARBA00022989"/>
    </source>
</evidence>
<feature type="transmembrane region" description="Helical" evidence="6">
    <location>
        <begin position="189"/>
        <end position="206"/>
    </location>
</feature>
<proteinExistence type="predicted"/>
<dbReference type="GO" id="GO:0016780">
    <property type="term" value="F:phosphotransferase activity, for other substituted phosphate groups"/>
    <property type="evidence" value="ECO:0007669"/>
    <property type="project" value="InterPro"/>
</dbReference>
<dbReference type="InterPro" id="IPR000715">
    <property type="entry name" value="Glycosyl_transferase_4"/>
</dbReference>